<sequence>MRFTSDCVFENCDLANATLRDAGLLRCSFVTSRLTIDLSKATLKHVHLKDCHMHYASFTFSKLQSTNFTDCLLRDTDFVETICQDVNFIACELTGANFSKTPLASVDLPQSQFEQLTLEIDNLRGCTVNEQQAQQFLQLLQLHKKTRDWHYSQSLAASTSLRVN</sequence>
<dbReference type="EMBL" id="LN483073">
    <property type="protein sequence ID" value="CEA00799.1"/>
    <property type="molecule type" value="Genomic_DNA"/>
</dbReference>
<organism evidence="1">
    <name type="scientific">Metalysinibacillus saudimassiliensis</name>
    <dbReference type="NCBI Taxonomy" id="1461583"/>
    <lineage>
        <taxon>Bacteria</taxon>
        <taxon>Bacillati</taxon>
        <taxon>Bacillota</taxon>
        <taxon>Bacilli</taxon>
        <taxon>Bacillales</taxon>
        <taxon>Caryophanaceae</taxon>
        <taxon>Metalysinibacillus</taxon>
    </lineage>
</organism>
<dbReference type="AlphaFoldDB" id="A0A078M3J3"/>
<evidence type="ECO:0000313" key="1">
    <source>
        <dbReference type="EMBL" id="CEA00799.1"/>
    </source>
</evidence>
<dbReference type="InterPro" id="IPR052949">
    <property type="entry name" value="PA_immunity-related"/>
</dbReference>
<dbReference type="SUPFAM" id="SSF141571">
    <property type="entry name" value="Pentapeptide repeat-like"/>
    <property type="match status" value="1"/>
</dbReference>
<dbReference type="PANTHER" id="PTHR42999">
    <property type="entry name" value="ANTIBIOTIC RESISTANCE PROTEIN MCBG"/>
    <property type="match status" value="1"/>
</dbReference>
<gene>
    <name evidence="1" type="ORF">BN1050_00740</name>
</gene>
<reference evidence="1" key="1">
    <citation type="submission" date="2014-07" db="EMBL/GenBank/DDBJ databases">
        <authorList>
            <person name="Urmite Genomes Urmite Genomes"/>
        </authorList>
    </citation>
    <scope>NUCLEOTIDE SEQUENCE</scope>
    <source>
        <strain evidence="1">13S34_air</strain>
    </source>
</reference>
<dbReference type="Pfam" id="PF13599">
    <property type="entry name" value="Pentapeptide_4"/>
    <property type="match status" value="1"/>
</dbReference>
<proteinExistence type="predicted"/>
<dbReference type="HOGENOM" id="CLU_033401_5_0_9"/>
<dbReference type="Gene3D" id="2.160.20.80">
    <property type="entry name" value="E3 ubiquitin-protein ligase SopA"/>
    <property type="match status" value="1"/>
</dbReference>
<accession>A0A078M3J3</accession>
<name>A0A078M3J3_9BACL</name>
<dbReference type="PANTHER" id="PTHR42999:SF1">
    <property type="entry name" value="PENTAPEPTIDE REPEAT-CONTAINING PROTEIN"/>
    <property type="match status" value="1"/>
</dbReference>
<protein>
    <submittedName>
        <fullName evidence="1">Pentapeptide repeats (8 copies)</fullName>
    </submittedName>
</protein>
<dbReference type="InterPro" id="IPR001646">
    <property type="entry name" value="5peptide_repeat"/>
</dbReference>